<feature type="transmembrane region" description="Helical" evidence="11">
    <location>
        <begin position="40"/>
        <end position="57"/>
    </location>
</feature>
<keyword evidence="3 13" id="KW-0808">Transferase</keyword>
<evidence type="ECO:0000313" key="14">
    <source>
        <dbReference type="Proteomes" id="UP000689129"/>
    </source>
</evidence>
<feature type="transmembrane region" description="Helical" evidence="11">
    <location>
        <begin position="267"/>
        <end position="284"/>
    </location>
</feature>
<dbReference type="EMBL" id="JAEMWZ010000562">
    <property type="protein sequence ID" value="KAG7111047.1"/>
    <property type="molecule type" value="Genomic_DNA"/>
</dbReference>
<comment type="caution">
    <text evidence="13">The sequence shown here is derived from an EMBL/GenBank/DDBJ whole genome shotgun (WGS) entry which is preliminary data.</text>
</comment>
<evidence type="ECO:0000256" key="10">
    <source>
        <dbReference type="SAM" id="MobiDB-lite"/>
    </source>
</evidence>
<evidence type="ECO:0000256" key="4">
    <source>
        <dbReference type="ARBA" id="ARBA00022692"/>
    </source>
</evidence>
<keyword evidence="6 11" id="KW-1133">Transmembrane helix</keyword>
<dbReference type="PIRSF" id="PIRSF005225">
    <property type="entry name" value="LAG1_LAC1"/>
    <property type="match status" value="1"/>
</dbReference>
<evidence type="ECO:0000256" key="5">
    <source>
        <dbReference type="ARBA" id="ARBA00022824"/>
    </source>
</evidence>
<proteinExistence type="inferred from homology"/>
<keyword evidence="7 9" id="KW-0472">Membrane</keyword>
<keyword evidence="5" id="KW-0256">Endoplasmic reticulum</keyword>
<comment type="similarity">
    <text evidence="2">Belongs to the sphingosine N-acyltransferase family.</text>
</comment>
<dbReference type="InterPro" id="IPR006634">
    <property type="entry name" value="TLC-dom"/>
</dbReference>
<keyword evidence="8" id="KW-0325">Glycoprotein</keyword>
<feature type="compositionally biased region" description="Polar residues" evidence="10">
    <location>
        <begin position="1"/>
        <end position="13"/>
    </location>
</feature>
<dbReference type="GO" id="GO:0046513">
    <property type="term" value="P:ceramide biosynthetic process"/>
    <property type="evidence" value="ECO:0007669"/>
    <property type="project" value="InterPro"/>
</dbReference>
<feature type="transmembrane region" description="Helical" evidence="11">
    <location>
        <begin position="100"/>
        <end position="117"/>
    </location>
</feature>
<feature type="transmembrane region" description="Helical" evidence="11">
    <location>
        <begin position="189"/>
        <end position="208"/>
    </location>
</feature>
<protein>
    <submittedName>
        <fullName evidence="13">Sphingosine N-acyltransferase-like protein FUM17 like</fullName>
    </submittedName>
</protein>
<dbReference type="PROSITE" id="PS50922">
    <property type="entry name" value="TLC"/>
    <property type="match status" value="1"/>
</dbReference>
<feature type="transmembrane region" description="Helical" evidence="11">
    <location>
        <begin position="220"/>
        <end position="247"/>
    </location>
</feature>
<dbReference type="GO" id="GO:0050291">
    <property type="term" value="F:sphingosine N-acyltransferase activity"/>
    <property type="evidence" value="ECO:0007669"/>
    <property type="project" value="InterPro"/>
</dbReference>
<organism evidence="13 14">
    <name type="scientific">Verticillium longisporum</name>
    <name type="common">Verticillium dahliae var. longisporum</name>
    <dbReference type="NCBI Taxonomy" id="100787"/>
    <lineage>
        <taxon>Eukaryota</taxon>
        <taxon>Fungi</taxon>
        <taxon>Dikarya</taxon>
        <taxon>Ascomycota</taxon>
        <taxon>Pezizomycotina</taxon>
        <taxon>Sordariomycetes</taxon>
        <taxon>Hypocreomycetidae</taxon>
        <taxon>Glomerellales</taxon>
        <taxon>Plectosphaerellaceae</taxon>
        <taxon>Verticillium</taxon>
    </lineage>
</organism>
<gene>
    <name evidence="13" type="ORF">HYQ45_017288</name>
</gene>
<evidence type="ECO:0000256" key="9">
    <source>
        <dbReference type="PROSITE-ProRule" id="PRU00205"/>
    </source>
</evidence>
<feature type="domain" description="TLC" evidence="12">
    <location>
        <begin position="135"/>
        <end position="351"/>
    </location>
</feature>
<evidence type="ECO:0000256" key="7">
    <source>
        <dbReference type="ARBA" id="ARBA00023136"/>
    </source>
</evidence>
<keyword evidence="13" id="KW-0012">Acyltransferase</keyword>
<evidence type="ECO:0000256" key="3">
    <source>
        <dbReference type="ARBA" id="ARBA00022679"/>
    </source>
</evidence>
<dbReference type="OrthoDB" id="3053196at2759"/>
<dbReference type="PANTHER" id="PTHR12560">
    <property type="entry name" value="LONGEVITY ASSURANCE FACTOR 1 LAG1"/>
    <property type="match status" value="1"/>
</dbReference>
<accession>A0A8I2Z4D7</accession>
<dbReference type="Proteomes" id="UP000689129">
    <property type="component" value="Unassembled WGS sequence"/>
</dbReference>
<feature type="compositionally biased region" description="Acidic residues" evidence="10">
    <location>
        <begin position="359"/>
        <end position="372"/>
    </location>
</feature>
<dbReference type="Pfam" id="PF03798">
    <property type="entry name" value="TRAM_LAG1_CLN8"/>
    <property type="match status" value="1"/>
</dbReference>
<dbReference type="PANTHER" id="PTHR12560:SF11">
    <property type="entry name" value="CERAMIDE SYNTHASE LAC1-RELATED"/>
    <property type="match status" value="1"/>
</dbReference>
<dbReference type="SMART" id="SM00724">
    <property type="entry name" value="TLC"/>
    <property type="match status" value="1"/>
</dbReference>
<sequence>MTSSSPAEPSAQTAARRISKRRRARGLLARARQAMIKRTYLLPAVILTVFGFLYALNPTESNPVHRFIFLSYRLDHASDHPLAPTDPDTPVQYGKGPRDIAFVAFYTVVLSFTREYIMQELIRPLARRAGLRSRAKQARFMEQMYTAVYFFFLGPAGMYVMRSTPVWYYNTAGMYENFPHRTHAAGFKFYYLFQAAYWAQQAIVLLLGMEKPRKDFKELVGHHIVSLALIALSYRFHFTYIGLAVYITHDISDLFLATSKLLNYIDHPLTGPYFAVFMFVWIYLRHYINLRIIWSLLTEFQTIGPFELNWATEQYKCRISQVITLGLLSFLQALNLFWLFFIIRIAYRFLRDSKATDDRSEDEDDELEELDEDEKKKLIEDDKKARAENKVNEKTAANGASR</sequence>
<evidence type="ECO:0000256" key="1">
    <source>
        <dbReference type="ARBA" id="ARBA00004477"/>
    </source>
</evidence>
<evidence type="ECO:0000256" key="11">
    <source>
        <dbReference type="SAM" id="Phobius"/>
    </source>
</evidence>
<evidence type="ECO:0000259" key="12">
    <source>
        <dbReference type="PROSITE" id="PS50922"/>
    </source>
</evidence>
<evidence type="ECO:0000256" key="8">
    <source>
        <dbReference type="ARBA" id="ARBA00023180"/>
    </source>
</evidence>
<reference evidence="13" key="1">
    <citation type="journal article" date="2021" name="Mol. Plant Pathol.">
        <title>A 20-kb lineage-specific genomic region tames virulence in pathogenic amphidiploid Verticillium longisporum.</title>
        <authorList>
            <person name="Harting R."/>
            <person name="Starke J."/>
            <person name="Kusch H."/>
            <person name="Poggeler S."/>
            <person name="Maurus I."/>
            <person name="Schluter R."/>
            <person name="Landesfeind M."/>
            <person name="Bulla I."/>
            <person name="Nowrousian M."/>
            <person name="de Jonge R."/>
            <person name="Stahlhut G."/>
            <person name="Hoff K.J."/>
            <person name="Asshauer K.P."/>
            <person name="Thurmer A."/>
            <person name="Stanke M."/>
            <person name="Daniel R."/>
            <person name="Morgenstern B."/>
            <person name="Thomma B.P.H.J."/>
            <person name="Kronstad J.W."/>
            <person name="Braus-Stromeyer S.A."/>
            <person name="Braus G.H."/>
        </authorList>
    </citation>
    <scope>NUCLEOTIDE SEQUENCE</scope>
    <source>
        <strain evidence="13">Vl32</strain>
    </source>
</reference>
<feature type="transmembrane region" description="Helical" evidence="11">
    <location>
        <begin position="322"/>
        <end position="347"/>
    </location>
</feature>
<feature type="transmembrane region" description="Helical" evidence="11">
    <location>
        <begin position="144"/>
        <end position="169"/>
    </location>
</feature>
<feature type="region of interest" description="Disordered" evidence="10">
    <location>
        <begin position="355"/>
        <end position="374"/>
    </location>
</feature>
<name>A0A8I2Z4D7_VERLO</name>
<feature type="region of interest" description="Disordered" evidence="10">
    <location>
        <begin position="1"/>
        <end position="21"/>
    </location>
</feature>
<evidence type="ECO:0000256" key="2">
    <source>
        <dbReference type="ARBA" id="ARBA00009808"/>
    </source>
</evidence>
<dbReference type="AlphaFoldDB" id="A0A8I2Z4D7"/>
<keyword evidence="4 9" id="KW-0812">Transmembrane</keyword>
<dbReference type="GO" id="GO:0005789">
    <property type="term" value="C:endoplasmic reticulum membrane"/>
    <property type="evidence" value="ECO:0007669"/>
    <property type="project" value="UniProtKB-SubCell"/>
</dbReference>
<dbReference type="InterPro" id="IPR016439">
    <property type="entry name" value="Lag1/Lac1-like"/>
</dbReference>
<evidence type="ECO:0000313" key="13">
    <source>
        <dbReference type="EMBL" id="KAG7111047.1"/>
    </source>
</evidence>
<evidence type="ECO:0000256" key="6">
    <source>
        <dbReference type="ARBA" id="ARBA00022989"/>
    </source>
</evidence>
<comment type="subcellular location">
    <subcellularLocation>
        <location evidence="1">Endoplasmic reticulum membrane</location>
        <topology evidence="1">Multi-pass membrane protein</topology>
    </subcellularLocation>
</comment>